<dbReference type="EMBL" id="CP036271">
    <property type="protein sequence ID" value="QDT57503.1"/>
    <property type="molecule type" value="Genomic_DNA"/>
</dbReference>
<sequence>MTSESQGHDWNAVKCVITPSAIGLAFFAVAAAFPNRDVVSATVGATIACTWSAVGIGLYGMVRYPSKHLLVATLLAIAGAMLSGRFFWDLAMTGFLQRVE</sequence>
<organism evidence="2 3">
    <name type="scientific">Caulifigura coniformis</name>
    <dbReference type="NCBI Taxonomy" id="2527983"/>
    <lineage>
        <taxon>Bacteria</taxon>
        <taxon>Pseudomonadati</taxon>
        <taxon>Planctomycetota</taxon>
        <taxon>Planctomycetia</taxon>
        <taxon>Planctomycetales</taxon>
        <taxon>Planctomycetaceae</taxon>
        <taxon>Caulifigura</taxon>
    </lineage>
</organism>
<keyword evidence="1" id="KW-0472">Membrane</keyword>
<feature type="transmembrane region" description="Helical" evidence="1">
    <location>
        <begin position="69"/>
        <end position="88"/>
    </location>
</feature>
<dbReference type="KEGG" id="ccos:Pan44_55720"/>
<dbReference type="AlphaFoldDB" id="A0A517SN04"/>
<dbReference type="InParanoid" id="A0A517SN04"/>
<accession>A0A517SN04</accession>
<keyword evidence="1" id="KW-1133">Transmembrane helix</keyword>
<gene>
    <name evidence="2" type="ORF">Pan44_55720</name>
</gene>
<evidence type="ECO:0000313" key="2">
    <source>
        <dbReference type="EMBL" id="QDT57503.1"/>
    </source>
</evidence>
<reference evidence="2 3" key="1">
    <citation type="submission" date="2019-02" db="EMBL/GenBank/DDBJ databases">
        <title>Deep-cultivation of Planctomycetes and their phenomic and genomic characterization uncovers novel biology.</title>
        <authorList>
            <person name="Wiegand S."/>
            <person name="Jogler M."/>
            <person name="Boedeker C."/>
            <person name="Pinto D."/>
            <person name="Vollmers J."/>
            <person name="Rivas-Marin E."/>
            <person name="Kohn T."/>
            <person name="Peeters S.H."/>
            <person name="Heuer A."/>
            <person name="Rast P."/>
            <person name="Oberbeckmann S."/>
            <person name="Bunk B."/>
            <person name="Jeske O."/>
            <person name="Meyerdierks A."/>
            <person name="Storesund J.E."/>
            <person name="Kallscheuer N."/>
            <person name="Luecker S."/>
            <person name="Lage O.M."/>
            <person name="Pohl T."/>
            <person name="Merkel B.J."/>
            <person name="Hornburger P."/>
            <person name="Mueller R.-W."/>
            <person name="Bruemmer F."/>
            <person name="Labrenz M."/>
            <person name="Spormann A.M."/>
            <person name="Op den Camp H."/>
            <person name="Overmann J."/>
            <person name="Amann R."/>
            <person name="Jetten M.S.M."/>
            <person name="Mascher T."/>
            <person name="Medema M.H."/>
            <person name="Devos D.P."/>
            <person name="Kaster A.-K."/>
            <person name="Ovreas L."/>
            <person name="Rohde M."/>
            <person name="Galperin M.Y."/>
            <person name="Jogler C."/>
        </authorList>
    </citation>
    <scope>NUCLEOTIDE SEQUENCE [LARGE SCALE GENOMIC DNA]</scope>
    <source>
        <strain evidence="2 3">Pan44</strain>
    </source>
</reference>
<dbReference type="Proteomes" id="UP000315700">
    <property type="component" value="Chromosome"/>
</dbReference>
<keyword evidence="3" id="KW-1185">Reference proteome</keyword>
<evidence type="ECO:0000256" key="1">
    <source>
        <dbReference type="SAM" id="Phobius"/>
    </source>
</evidence>
<protein>
    <submittedName>
        <fullName evidence="2">Uncharacterized protein</fullName>
    </submittedName>
</protein>
<dbReference type="RefSeq" id="WP_145034848.1">
    <property type="nucleotide sequence ID" value="NZ_CP036271.1"/>
</dbReference>
<keyword evidence="1" id="KW-0812">Transmembrane</keyword>
<feature type="transmembrane region" description="Helical" evidence="1">
    <location>
        <begin position="39"/>
        <end position="62"/>
    </location>
</feature>
<evidence type="ECO:0000313" key="3">
    <source>
        <dbReference type="Proteomes" id="UP000315700"/>
    </source>
</evidence>
<name>A0A517SN04_9PLAN</name>
<proteinExistence type="predicted"/>
<feature type="transmembrane region" description="Helical" evidence="1">
    <location>
        <begin position="12"/>
        <end position="33"/>
    </location>
</feature>